<keyword evidence="3" id="KW-1185">Reference proteome</keyword>
<dbReference type="EMBL" id="PIPY01000008">
    <property type="protein sequence ID" value="RUO59514.1"/>
    <property type="molecule type" value="Genomic_DNA"/>
</dbReference>
<sequence length="270" mass="29711">MTTDLPQGFHRFGQEGAPPVVLLHSSQSNTGQWRELIGRLQDGYDIIGVDLLGYGKAPPAPDAPVEGFRFSDEVPRVVAGVQQLVGEQPMILVGHSYGGALALKLTLERLLPVQALAVFEPVAFHVLNDNEPARQEIESIAMQMDENAPLKSTATFVDYWNHPGFFAALPDKLQQLMAKQAGKVAMDFAALMGEPHKLVDYRRIDVPVLLLTGRHTQQSARRVAEQLHQVLPKVGVKELDCGHMGPLTHPQLVNPHLVSFLARQTEQMDA</sequence>
<dbReference type="PANTHER" id="PTHR43798">
    <property type="entry name" value="MONOACYLGLYCEROL LIPASE"/>
    <property type="match status" value="1"/>
</dbReference>
<name>A0A432YEZ6_9GAMM</name>
<dbReference type="OrthoDB" id="6117067at2"/>
<dbReference type="AlphaFoldDB" id="A0A432YEZ6"/>
<dbReference type="RefSeq" id="WP_126754901.1">
    <property type="nucleotide sequence ID" value="NZ_PIPY01000008.1"/>
</dbReference>
<dbReference type="GO" id="GO:0016787">
    <property type="term" value="F:hydrolase activity"/>
    <property type="evidence" value="ECO:0007669"/>
    <property type="project" value="UniProtKB-KW"/>
</dbReference>
<dbReference type="PRINTS" id="PR00111">
    <property type="entry name" value="ABHYDROLASE"/>
</dbReference>
<feature type="domain" description="AB hydrolase-1" evidence="1">
    <location>
        <begin position="20"/>
        <end position="254"/>
    </location>
</feature>
<accession>A0A432YEZ6</accession>
<evidence type="ECO:0000313" key="2">
    <source>
        <dbReference type="EMBL" id="RUO59514.1"/>
    </source>
</evidence>
<keyword evidence="2" id="KW-0378">Hydrolase</keyword>
<proteinExistence type="predicted"/>
<dbReference type="InterPro" id="IPR029058">
    <property type="entry name" value="AB_hydrolase_fold"/>
</dbReference>
<organism evidence="2 3">
    <name type="scientific">Pseudidiomarina insulisalsae</name>
    <dbReference type="NCBI Taxonomy" id="575789"/>
    <lineage>
        <taxon>Bacteria</taxon>
        <taxon>Pseudomonadati</taxon>
        <taxon>Pseudomonadota</taxon>
        <taxon>Gammaproteobacteria</taxon>
        <taxon>Alteromonadales</taxon>
        <taxon>Idiomarinaceae</taxon>
        <taxon>Pseudidiomarina</taxon>
    </lineage>
</organism>
<dbReference type="Gene3D" id="3.40.50.1820">
    <property type="entry name" value="alpha/beta hydrolase"/>
    <property type="match status" value="1"/>
</dbReference>
<dbReference type="InterPro" id="IPR050266">
    <property type="entry name" value="AB_hydrolase_sf"/>
</dbReference>
<comment type="caution">
    <text evidence="2">The sequence shown here is derived from an EMBL/GenBank/DDBJ whole genome shotgun (WGS) entry which is preliminary data.</text>
</comment>
<evidence type="ECO:0000259" key="1">
    <source>
        <dbReference type="Pfam" id="PF12697"/>
    </source>
</evidence>
<gene>
    <name evidence="2" type="ORF">CWI71_08840</name>
</gene>
<dbReference type="Proteomes" id="UP000288259">
    <property type="component" value="Unassembled WGS sequence"/>
</dbReference>
<reference evidence="3" key="1">
    <citation type="journal article" date="2018" name="Front. Microbiol.">
        <title>Genome-Based Analysis Reveals the Taxonomy and Diversity of the Family Idiomarinaceae.</title>
        <authorList>
            <person name="Liu Y."/>
            <person name="Lai Q."/>
            <person name="Shao Z."/>
        </authorList>
    </citation>
    <scope>NUCLEOTIDE SEQUENCE [LARGE SCALE GENOMIC DNA]</scope>
    <source>
        <strain evidence="3">CVS-6</strain>
    </source>
</reference>
<dbReference type="SUPFAM" id="SSF53474">
    <property type="entry name" value="alpha/beta-Hydrolases"/>
    <property type="match status" value="1"/>
</dbReference>
<protein>
    <submittedName>
        <fullName evidence="2">Alpha/beta hydrolase</fullName>
    </submittedName>
</protein>
<dbReference type="InterPro" id="IPR000073">
    <property type="entry name" value="AB_hydrolase_1"/>
</dbReference>
<dbReference type="Pfam" id="PF12697">
    <property type="entry name" value="Abhydrolase_6"/>
    <property type="match status" value="1"/>
</dbReference>
<evidence type="ECO:0000313" key="3">
    <source>
        <dbReference type="Proteomes" id="UP000288259"/>
    </source>
</evidence>